<reference evidence="5" key="1">
    <citation type="submission" date="2025-08" db="UniProtKB">
        <authorList>
            <consortium name="RefSeq"/>
        </authorList>
    </citation>
    <scope>IDENTIFICATION</scope>
</reference>
<dbReference type="GO" id="GO:0005739">
    <property type="term" value="C:mitochondrion"/>
    <property type="evidence" value="ECO:0007669"/>
    <property type="project" value="TreeGrafter"/>
</dbReference>
<dbReference type="OrthoDB" id="2129069at2759"/>
<dbReference type="AlphaFoldDB" id="A0A2Y9DV55"/>
<dbReference type="PANTHER" id="PTHR12499:SF0">
    <property type="entry name" value="OPTIC ATROPHY 3 PROTEIN"/>
    <property type="match status" value="1"/>
</dbReference>
<dbReference type="InParanoid" id="A0A2Y9DV55"/>
<dbReference type="KEGG" id="tmu:101342180"/>
<comment type="similarity">
    <text evidence="2">Belongs to the OPA3 family.</text>
</comment>
<comment type="function">
    <text evidence="1">May play some role in mitochondrial processes.</text>
</comment>
<accession>A0A2Y9DV55</accession>
<evidence type="ECO:0000313" key="4">
    <source>
        <dbReference type="Proteomes" id="UP000248480"/>
    </source>
</evidence>
<keyword evidence="3" id="KW-0175">Coiled coil</keyword>
<sequence length="191" mass="20249">MRTKMRIMGLRGEAIKPLNEEAAAELGAELLGEATIFLVAGGCLVLEFWRHQRHQRHKQLEQSAAWDTLQDEVDRLSLMLETLQARVRAVPSQSALEELRAQLQEMRTQLGARDAPPVPSALPLVPPTPMAPPVAPPACPPTPLAPPAAPPACPVTPLAPPAAPPTCPVTPLAPPAAPPTCPATPLAPPVY</sequence>
<dbReference type="PANTHER" id="PTHR12499">
    <property type="entry name" value="OPTIC ATROPHY 3 PROTEIN OPA3"/>
    <property type="match status" value="1"/>
</dbReference>
<dbReference type="Pfam" id="PF07047">
    <property type="entry name" value="OPA3"/>
    <property type="match status" value="1"/>
</dbReference>
<evidence type="ECO:0000313" key="5">
    <source>
        <dbReference type="RefSeq" id="XP_004381841.1"/>
    </source>
</evidence>
<dbReference type="RefSeq" id="XP_004381841.1">
    <property type="nucleotide sequence ID" value="XM_004381784.2"/>
</dbReference>
<proteinExistence type="inferred from homology"/>
<evidence type="ECO:0000256" key="1">
    <source>
        <dbReference type="ARBA" id="ARBA00003027"/>
    </source>
</evidence>
<organism evidence="4 5">
    <name type="scientific">Trichechus manatus latirostris</name>
    <name type="common">Florida manatee</name>
    <dbReference type="NCBI Taxonomy" id="127582"/>
    <lineage>
        <taxon>Eukaryota</taxon>
        <taxon>Metazoa</taxon>
        <taxon>Chordata</taxon>
        <taxon>Craniata</taxon>
        <taxon>Vertebrata</taxon>
        <taxon>Euteleostomi</taxon>
        <taxon>Mammalia</taxon>
        <taxon>Eutheria</taxon>
        <taxon>Afrotheria</taxon>
        <taxon>Sirenia</taxon>
        <taxon>Trichechidae</taxon>
        <taxon>Trichechus</taxon>
    </lineage>
</organism>
<name>A0A2Y9DV55_TRIMA</name>
<dbReference type="GeneID" id="101342180"/>
<dbReference type="Proteomes" id="UP000248480">
    <property type="component" value="Unplaced"/>
</dbReference>
<protein>
    <submittedName>
        <fullName evidence="5">Optic atrophy 3 protein-like</fullName>
    </submittedName>
</protein>
<evidence type="ECO:0000256" key="3">
    <source>
        <dbReference type="ARBA" id="ARBA00023054"/>
    </source>
</evidence>
<keyword evidence="4" id="KW-1185">Reference proteome</keyword>
<dbReference type="InterPro" id="IPR010754">
    <property type="entry name" value="OPA3-like"/>
</dbReference>
<evidence type="ECO:0000256" key="2">
    <source>
        <dbReference type="ARBA" id="ARBA00007584"/>
    </source>
</evidence>
<dbReference type="GO" id="GO:0019216">
    <property type="term" value="P:regulation of lipid metabolic process"/>
    <property type="evidence" value="ECO:0007669"/>
    <property type="project" value="TreeGrafter"/>
</dbReference>
<gene>
    <name evidence="5" type="primary">LOC101342180</name>
</gene>